<comment type="caution">
    <text evidence="2">The sequence shown here is derived from an EMBL/GenBank/DDBJ whole genome shotgun (WGS) entry which is preliminary data.</text>
</comment>
<evidence type="ECO:0000313" key="2">
    <source>
        <dbReference type="EMBL" id="HJD98040.1"/>
    </source>
</evidence>
<dbReference type="EMBL" id="DYZA01000211">
    <property type="protein sequence ID" value="HJD98040.1"/>
    <property type="molecule type" value="Genomic_DNA"/>
</dbReference>
<evidence type="ECO:0000313" key="3">
    <source>
        <dbReference type="Proteomes" id="UP000698963"/>
    </source>
</evidence>
<reference evidence="2" key="2">
    <citation type="submission" date="2021-09" db="EMBL/GenBank/DDBJ databases">
        <authorList>
            <person name="Gilroy R."/>
        </authorList>
    </citation>
    <scope>NUCLEOTIDE SEQUENCE</scope>
    <source>
        <strain evidence="2">ChiGjej2B2-19336</strain>
    </source>
</reference>
<proteinExistence type="predicted"/>
<reference evidence="2" key="1">
    <citation type="journal article" date="2021" name="PeerJ">
        <title>Extensive microbial diversity within the chicken gut microbiome revealed by metagenomics and culture.</title>
        <authorList>
            <person name="Gilroy R."/>
            <person name="Ravi A."/>
            <person name="Getino M."/>
            <person name="Pursley I."/>
            <person name="Horton D.L."/>
            <person name="Alikhan N.F."/>
            <person name="Baker D."/>
            <person name="Gharbi K."/>
            <person name="Hall N."/>
            <person name="Watson M."/>
            <person name="Adriaenssens E.M."/>
            <person name="Foster-Nyarko E."/>
            <person name="Jarju S."/>
            <person name="Secka A."/>
            <person name="Antonio M."/>
            <person name="Oren A."/>
            <person name="Chaudhuri R.R."/>
            <person name="La Ragione R."/>
            <person name="Hildebrand F."/>
            <person name="Pallen M.J."/>
        </authorList>
    </citation>
    <scope>NUCLEOTIDE SEQUENCE</scope>
    <source>
        <strain evidence="2">ChiGjej2B2-19336</strain>
    </source>
</reference>
<dbReference type="InterPro" id="IPR038740">
    <property type="entry name" value="BioF2-like_GNAT_dom"/>
</dbReference>
<organism evidence="2 3">
    <name type="scientific">Mailhella massiliensis</name>
    <dbReference type="NCBI Taxonomy" id="1903261"/>
    <lineage>
        <taxon>Bacteria</taxon>
        <taxon>Pseudomonadati</taxon>
        <taxon>Thermodesulfobacteriota</taxon>
        <taxon>Desulfovibrionia</taxon>
        <taxon>Desulfovibrionales</taxon>
        <taxon>Desulfovibrionaceae</taxon>
        <taxon>Mailhella</taxon>
    </lineage>
</organism>
<dbReference type="Proteomes" id="UP000698963">
    <property type="component" value="Unassembled WGS sequence"/>
</dbReference>
<dbReference type="SUPFAM" id="SSF55729">
    <property type="entry name" value="Acyl-CoA N-acyltransferases (Nat)"/>
    <property type="match status" value="1"/>
</dbReference>
<dbReference type="AlphaFoldDB" id="A0A921AXB2"/>
<accession>A0A921AXB2</accession>
<dbReference type="InterPro" id="IPR016181">
    <property type="entry name" value="Acyl_CoA_acyltransferase"/>
</dbReference>
<evidence type="ECO:0000259" key="1">
    <source>
        <dbReference type="Pfam" id="PF13480"/>
    </source>
</evidence>
<sequence length="342" mass="38624">MLSSLDFLTLPHGSLLWNPELVRRWTGAAARSGKPDPFSCTPAWQLAFHDAFYPSRRLLIEEEEGNIMAFAEMALPSGRAIFTPLESHWISGCPLLGPDAEELLAHAVALFARNTHVLPPAFLISGMEMDSPLLMQLYRNLGHFCRFLEQPFSLQRSASLEGGMDGYLSRRSANFRAKMKKARRKALAQGVMMERHVPAEPAEADRLYGRMLAVEEKSWKGLEHCGMAETPSREFYHTMIRRLSLYQGARVMFATHEGKDIGFIFGGMAGPYYRGQQFSYAADWKAFSIGDLLQLEQLLWLCEEGALRYDMGMSDHPSMAYKIHWAEKEQILQACVILPGRG</sequence>
<protein>
    <submittedName>
        <fullName evidence="2">GNAT family N-acetyltransferase</fullName>
    </submittedName>
</protein>
<dbReference type="RefSeq" id="WP_304123379.1">
    <property type="nucleotide sequence ID" value="NZ_DYZA01000211.1"/>
</dbReference>
<dbReference type="Pfam" id="PF13480">
    <property type="entry name" value="Acetyltransf_6"/>
    <property type="match status" value="1"/>
</dbReference>
<gene>
    <name evidence="2" type="ORF">K8W16_10400</name>
</gene>
<feature type="domain" description="BioF2-like acetyltransferase" evidence="1">
    <location>
        <begin position="174"/>
        <end position="316"/>
    </location>
</feature>
<dbReference type="Gene3D" id="3.40.630.30">
    <property type="match status" value="1"/>
</dbReference>
<name>A0A921AXB2_9BACT</name>